<sequence length="176" mass="18759">MKPNALKALRVAATLSILAGASGLLIAGTDLATKTIIEQNRIANIKKNLSKVFPDADFGDGVKLSGDDYLTDYYPASLTDGEDGRVYACSGTNQFGGVSILIGVYSDFTLGKMVVLENTESYGSTLQSNYLDKYDAANDGASREEALYDVNCGATYGATLVRDMVLEAVSHYKEGK</sequence>
<dbReference type="Proteomes" id="UP000824070">
    <property type="component" value="Unassembled WGS sequence"/>
</dbReference>
<keyword evidence="1" id="KW-0732">Signal</keyword>
<organism evidence="2 3">
    <name type="scientific">Candidatus Alloenteromonas pullicola</name>
    <dbReference type="NCBI Taxonomy" id="2840784"/>
    <lineage>
        <taxon>Bacteria</taxon>
        <taxon>Bacillati</taxon>
        <taxon>Bacillota</taxon>
        <taxon>Bacillota incertae sedis</taxon>
        <taxon>Candidatus Alloenteromonas</taxon>
    </lineage>
</organism>
<name>A0A9D1LNW4_9FIRM</name>
<protein>
    <recommendedName>
        <fullName evidence="4">FMN-binding domain-containing protein</fullName>
    </recommendedName>
</protein>
<feature type="chain" id="PRO_5039533263" description="FMN-binding domain-containing protein" evidence="1">
    <location>
        <begin position="28"/>
        <end position="176"/>
    </location>
</feature>
<evidence type="ECO:0000313" key="3">
    <source>
        <dbReference type="Proteomes" id="UP000824070"/>
    </source>
</evidence>
<gene>
    <name evidence="2" type="ORF">IAC52_03350</name>
</gene>
<proteinExistence type="predicted"/>
<dbReference type="AlphaFoldDB" id="A0A9D1LNW4"/>
<evidence type="ECO:0000313" key="2">
    <source>
        <dbReference type="EMBL" id="HIU45316.1"/>
    </source>
</evidence>
<evidence type="ECO:0000256" key="1">
    <source>
        <dbReference type="SAM" id="SignalP"/>
    </source>
</evidence>
<comment type="caution">
    <text evidence="2">The sequence shown here is derived from an EMBL/GenBank/DDBJ whole genome shotgun (WGS) entry which is preliminary data.</text>
</comment>
<accession>A0A9D1LNW4</accession>
<reference evidence="2" key="1">
    <citation type="submission" date="2020-10" db="EMBL/GenBank/DDBJ databases">
        <authorList>
            <person name="Gilroy R."/>
        </authorList>
    </citation>
    <scope>NUCLEOTIDE SEQUENCE</scope>
    <source>
        <strain evidence="2">ChiGjej1B1-22543</strain>
    </source>
</reference>
<evidence type="ECO:0008006" key="4">
    <source>
        <dbReference type="Google" id="ProtNLM"/>
    </source>
</evidence>
<reference evidence="2" key="2">
    <citation type="journal article" date="2021" name="PeerJ">
        <title>Extensive microbial diversity within the chicken gut microbiome revealed by metagenomics and culture.</title>
        <authorList>
            <person name="Gilroy R."/>
            <person name="Ravi A."/>
            <person name="Getino M."/>
            <person name="Pursley I."/>
            <person name="Horton D.L."/>
            <person name="Alikhan N.F."/>
            <person name="Baker D."/>
            <person name="Gharbi K."/>
            <person name="Hall N."/>
            <person name="Watson M."/>
            <person name="Adriaenssens E.M."/>
            <person name="Foster-Nyarko E."/>
            <person name="Jarju S."/>
            <person name="Secka A."/>
            <person name="Antonio M."/>
            <person name="Oren A."/>
            <person name="Chaudhuri R.R."/>
            <person name="La Ragione R."/>
            <person name="Hildebrand F."/>
            <person name="Pallen M.J."/>
        </authorList>
    </citation>
    <scope>NUCLEOTIDE SEQUENCE</scope>
    <source>
        <strain evidence="2">ChiGjej1B1-22543</strain>
    </source>
</reference>
<dbReference type="EMBL" id="DVMV01000023">
    <property type="protein sequence ID" value="HIU45316.1"/>
    <property type="molecule type" value="Genomic_DNA"/>
</dbReference>
<feature type="signal peptide" evidence="1">
    <location>
        <begin position="1"/>
        <end position="27"/>
    </location>
</feature>